<keyword evidence="2" id="KW-1185">Reference proteome</keyword>
<dbReference type="PANTHER" id="PTHR47493">
    <property type="entry name" value="OS08G0520200 PROTEIN"/>
    <property type="match status" value="1"/>
</dbReference>
<dbReference type="InterPro" id="IPR011990">
    <property type="entry name" value="TPR-like_helical_dom_sf"/>
</dbReference>
<evidence type="ECO:0000313" key="1">
    <source>
        <dbReference type="EMBL" id="KAD7477348.1"/>
    </source>
</evidence>
<dbReference type="PANTHER" id="PTHR47493:SF3">
    <property type="entry name" value="PENTACOTRIPEPTIDE-REPEAT REGION OF PRORP DOMAIN-CONTAINING PROTEIN"/>
    <property type="match status" value="1"/>
</dbReference>
<sequence length="207" mass="23689">MADVVLHRLTQFRPTYVYHTFPPLPTVSAFLIPVPNPTSPPATLRRRYVTQLTFIRGSFVVGLCVVAHQVFDKWSSKDKSQVSVFNYGRIVRLLVDEGLGEVAVLAVEKMTSIHGMKLSSAIYNAIIHGFVENDIFEDALFHLKVMKDLKMKLHSSIYNGQTEVQSNYLCLGKELRKEINATSYIEFSFNRSYKIMDYISTVWKFNV</sequence>
<evidence type="ECO:0000313" key="2">
    <source>
        <dbReference type="Proteomes" id="UP000326396"/>
    </source>
</evidence>
<dbReference type="Gene3D" id="1.25.40.10">
    <property type="entry name" value="Tetratricopeptide repeat domain"/>
    <property type="match status" value="1"/>
</dbReference>
<protein>
    <recommendedName>
        <fullName evidence="3">Pentatricopeptide repeat-containing protein</fullName>
    </recommendedName>
</protein>
<dbReference type="Proteomes" id="UP000326396">
    <property type="component" value="Linkage Group LG1"/>
</dbReference>
<dbReference type="AlphaFoldDB" id="A0A5N6Q0D4"/>
<comment type="caution">
    <text evidence="1">The sequence shown here is derived from an EMBL/GenBank/DDBJ whole genome shotgun (WGS) entry which is preliminary data.</text>
</comment>
<evidence type="ECO:0008006" key="3">
    <source>
        <dbReference type="Google" id="ProtNLM"/>
    </source>
</evidence>
<accession>A0A5N6Q0D4</accession>
<organism evidence="1 2">
    <name type="scientific">Mikania micrantha</name>
    <name type="common">bitter vine</name>
    <dbReference type="NCBI Taxonomy" id="192012"/>
    <lineage>
        <taxon>Eukaryota</taxon>
        <taxon>Viridiplantae</taxon>
        <taxon>Streptophyta</taxon>
        <taxon>Embryophyta</taxon>
        <taxon>Tracheophyta</taxon>
        <taxon>Spermatophyta</taxon>
        <taxon>Magnoliopsida</taxon>
        <taxon>eudicotyledons</taxon>
        <taxon>Gunneridae</taxon>
        <taxon>Pentapetalae</taxon>
        <taxon>asterids</taxon>
        <taxon>campanulids</taxon>
        <taxon>Asterales</taxon>
        <taxon>Asteraceae</taxon>
        <taxon>Asteroideae</taxon>
        <taxon>Heliantheae alliance</taxon>
        <taxon>Eupatorieae</taxon>
        <taxon>Mikania</taxon>
    </lineage>
</organism>
<name>A0A5N6Q0D4_9ASTR</name>
<gene>
    <name evidence="1" type="ORF">E3N88_00484</name>
</gene>
<proteinExistence type="predicted"/>
<dbReference type="EMBL" id="SZYD01000001">
    <property type="protein sequence ID" value="KAD7477348.1"/>
    <property type="molecule type" value="Genomic_DNA"/>
</dbReference>
<reference evidence="1 2" key="1">
    <citation type="submission" date="2019-05" db="EMBL/GenBank/DDBJ databases">
        <title>Mikania micrantha, genome provides insights into the molecular mechanism of rapid growth.</title>
        <authorList>
            <person name="Liu B."/>
        </authorList>
    </citation>
    <scope>NUCLEOTIDE SEQUENCE [LARGE SCALE GENOMIC DNA]</scope>
    <source>
        <strain evidence="1">NLD-2019</strain>
        <tissue evidence="1">Leaf</tissue>
    </source>
</reference>